<proteinExistence type="predicted"/>
<dbReference type="InterPro" id="IPR046347">
    <property type="entry name" value="bZIP_sf"/>
</dbReference>
<evidence type="ECO:0000313" key="2">
    <source>
        <dbReference type="EMBL" id="KAF2494542.1"/>
    </source>
</evidence>
<reference evidence="2" key="1">
    <citation type="journal article" date="2020" name="Stud. Mycol.">
        <title>101 Dothideomycetes genomes: a test case for predicting lifestyles and emergence of pathogens.</title>
        <authorList>
            <person name="Haridas S."/>
            <person name="Albert R."/>
            <person name="Binder M."/>
            <person name="Bloem J."/>
            <person name="Labutti K."/>
            <person name="Salamov A."/>
            <person name="Andreopoulos B."/>
            <person name="Baker S."/>
            <person name="Barry K."/>
            <person name="Bills G."/>
            <person name="Bluhm B."/>
            <person name="Cannon C."/>
            <person name="Castanera R."/>
            <person name="Culley D."/>
            <person name="Daum C."/>
            <person name="Ezra D."/>
            <person name="Gonzalez J."/>
            <person name="Henrissat B."/>
            <person name="Kuo A."/>
            <person name="Liang C."/>
            <person name="Lipzen A."/>
            <person name="Lutzoni F."/>
            <person name="Magnuson J."/>
            <person name="Mondo S."/>
            <person name="Nolan M."/>
            <person name="Ohm R."/>
            <person name="Pangilinan J."/>
            <person name="Park H.-J."/>
            <person name="Ramirez L."/>
            <person name="Alfaro M."/>
            <person name="Sun H."/>
            <person name="Tritt A."/>
            <person name="Yoshinaga Y."/>
            <person name="Zwiers L.-H."/>
            <person name="Turgeon B."/>
            <person name="Goodwin S."/>
            <person name="Spatafora J."/>
            <person name="Crous P."/>
            <person name="Grigoriev I."/>
        </authorList>
    </citation>
    <scope>NUCLEOTIDE SEQUENCE</scope>
    <source>
        <strain evidence="2">CBS 269.34</strain>
    </source>
</reference>
<protein>
    <recommendedName>
        <fullName evidence="4">BZIP domain-containing protein</fullName>
    </recommendedName>
</protein>
<evidence type="ECO:0000313" key="3">
    <source>
        <dbReference type="Proteomes" id="UP000799750"/>
    </source>
</evidence>
<accession>A0A6A6QQU3</accession>
<dbReference type="GO" id="GO:0003700">
    <property type="term" value="F:DNA-binding transcription factor activity"/>
    <property type="evidence" value="ECO:0007669"/>
    <property type="project" value="InterPro"/>
</dbReference>
<feature type="region of interest" description="Disordered" evidence="1">
    <location>
        <begin position="38"/>
        <end position="64"/>
    </location>
</feature>
<dbReference type="InterPro" id="IPR021833">
    <property type="entry name" value="DUF3425"/>
</dbReference>
<keyword evidence="3" id="KW-1185">Reference proteome</keyword>
<gene>
    <name evidence="2" type="ORF">BU16DRAFT_539822</name>
</gene>
<feature type="region of interest" description="Disordered" evidence="1">
    <location>
        <begin position="1"/>
        <end position="25"/>
    </location>
</feature>
<organism evidence="2 3">
    <name type="scientific">Lophium mytilinum</name>
    <dbReference type="NCBI Taxonomy" id="390894"/>
    <lineage>
        <taxon>Eukaryota</taxon>
        <taxon>Fungi</taxon>
        <taxon>Dikarya</taxon>
        <taxon>Ascomycota</taxon>
        <taxon>Pezizomycotina</taxon>
        <taxon>Dothideomycetes</taxon>
        <taxon>Pleosporomycetidae</taxon>
        <taxon>Mytilinidiales</taxon>
        <taxon>Mytilinidiaceae</taxon>
        <taxon>Lophium</taxon>
    </lineage>
</organism>
<dbReference type="OrthoDB" id="5973539at2759"/>
<evidence type="ECO:0008006" key="4">
    <source>
        <dbReference type="Google" id="ProtNLM"/>
    </source>
</evidence>
<dbReference type="AlphaFoldDB" id="A0A6A6QQU3"/>
<evidence type="ECO:0000256" key="1">
    <source>
        <dbReference type="SAM" id="MobiDB-lite"/>
    </source>
</evidence>
<dbReference type="PANTHER" id="PTHR38116:SF9">
    <property type="entry name" value="BZIP DOMAIN-CONTAINING PROTEIN"/>
    <property type="match status" value="1"/>
</dbReference>
<dbReference type="PANTHER" id="PTHR38116">
    <property type="entry name" value="CHROMOSOME 7, WHOLE GENOME SHOTGUN SEQUENCE"/>
    <property type="match status" value="1"/>
</dbReference>
<name>A0A6A6QQU3_9PEZI</name>
<sequence>MSSIESRSSAKGVPSPGDPDRKRILNVLAQRRYRQRRRERIAALEAQAQDSSSTSPLPQNPFPTPVVTPIESEPIQSNSDETTQLDFVLQTEPGSLVDLPNNTMGAATSSDFTSSFDPIIFDIPMPTFTDLDLSFPPSAISSTSPTYLNPASTPCFQFPLTPDRNIEVPILSTLRATLAIASVLSVQHSLHDLSCLHTLAPSPHLPQNLQPTEAQRNIPHHPVLDIFPWPTVRTKLICMLTSGAAQLSGGIAIMQLVSDMDDLAEGMRVSGTNELDEASWEVGEAMLKNWWWAFDAQIIGHSNQLRAMRGAPRLRIGS</sequence>
<dbReference type="SUPFAM" id="SSF57959">
    <property type="entry name" value="Leucine zipper domain"/>
    <property type="match status" value="1"/>
</dbReference>
<dbReference type="Proteomes" id="UP000799750">
    <property type="component" value="Unassembled WGS sequence"/>
</dbReference>
<dbReference type="Pfam" id="PF11905">
    <property type="entry name" value="DUF3425"/>
    <property type="match status" value="1"/>
</dbReference>
<dbReference type="EMBL" id="MU004190">
    <property type="protein sequence ID" value="KAF2494542.1"/>
    <property type="molecule type" value="Genomic_DNA"/>
</dbReference>